<gene>
    <name evidence="1" type="ORF">SAMN05444340_12016</name>
</gene>
<dbReference type="Pfam" id="PF13469">
    <property type="entry name" value="Sulfotransfer_3"/>
    <property type="match status" value="1"/>
</dbReference>
<protein>
    <submittedName>
        <fullName evidence="1">LPS sulfotransferase NodH</fullName>
    </submittedName>
</protein>
<reference evidence="1 2" key="1">
    <citation type="submission" date="2016-10" db="EMBL/GenBank/DDBJ databases">
        <authorList>
            <person name="de Groot N.N."/>
        </authorList>
    </citation>
    <scope>NUCLEOTIDE SEQUENCE [LARGE SCALE GENOMIC DNA]</scope>
    <source>
        <strain evidence="1 2">DSM 26880</strain>
    </source>
</reference>
<dbReference type="AlphaFoldDB" id="A0A1H3N3S4"/>
<dbReference type="OrthoDB" id="9800698at2"/>
<accession>A0A1H3N3S4</accession>
<evidence type="ECO:0000313" key="1">
    <source>
        <dbReference type="EMBL" id="SDY83587.1"/>
    </source>
</evidence>
<organism evidence="1 2">
    <name type="scientific">Citreimonas salinaria</name>
    <dbReference type="NCBI Taxonomy" id="321339"/>
    <lineage>
        <taxon>Bacteria</taxon>
        <taxon>Pseudomonadati</taxon>
        <taxon>Pseudomonadota</taxon>
        <taxon>Alphaproteobacteria</taxon>
        <taxon>Rhodobacterales</taxon>
        <taxon>Roseobacteraceae</taxon>
        <taxon>Citreimonas</taxon>
    </lineage>
</organism>
<proteinExistence type="predicted"/>
<dbReference type="Gene3D" id="3.40.50.300">
    <property type="entry name" value="P-loop containing nucleotide triphosphate hydrolases"/>
    <property type="match status" value="1"/>
</dbReference>
<evidence type="ECO:0000313" key="2">
    <source>
        <dbReference type="Proteomes" id="UP000199286"/>
    </source>
</evidence>
<keyword evidence="1" id="KW-0808">Transferase</keyword>
<dbReference type="Proteomes" id="UP000199286">
    <property type="component" value="Unassembled WGS sequence"/>
</dbReference>
<dbReference type="SUPFAM" id="SSF52540">
    <property type="entry name" value="P-loop containing nucleoside triphosphate hydrolases"/>
    <property type="match status" value="1"/>
</dbReference>
<dbReference type="GO" id="GO:0016740">
    <property type="term" value="F:transferase activity"/>
    <property type="evidence" value="ECO:0007669"/>
    <property type="project" value="UniProtKB-KW"/>
</dbReference>
<keyword evidence="2" id="KW-1185">Reference proteome</keyword>
<name>A0A1H3N3S4_9RHOB</name>
<dbReference type="InterPro" id="IPR027417">
    <property type="entry name" value="P-loop_NTPase"/>
</dbReference>
<sequence>MPNRRFLILGQPRSGSTYLMTLLDSHRAIACSGEQFNPYAIVGTTGRSSRPADLLERDRDPVGFLRRFFDEAEAAEVDRVGFKFMIGHDARVLAALPEMTDLTLIHVWRENRLAQVSSFLKAVETRRWTQNREDGDLARKVAVGPRRVYHQWHEFETRELLFRSWFDALPHRRISLEYRELFAPDFPARICDFLQVAPDPAMRSPLVKQGANRILDRFEEPGPVVDYMRALGFERWLGPEL</sequence>
<dbReference type="RefSeq" id="WP_089885561.1">
    <property type="nucleotide sequence ID" value="NZ_FNPF01000020.1"/>
</dbReference>
<dbReference type="STRING" id="321339.SAMN05444340_12016"/>
<dbReference type="EMBL" id="FNPF01000020">
    <property type="protein sequence ID" value="SDY83587.1"/>
    <property type="molecule type" value="Genomic_DNA"/>
</dbReference>